<dbReference type="OrthoDB" id="9801077at2"/>
<dbReference type="AlphaFoldDB" id="A0A1G7VHU2"/>
<keyword evidence="5" id="KW-0732">Signal</keyword>
<dbReference type="Gene3D" id="2.60.120.260">
    <property type="entry name" value="Galactose-binding domain-like"/>
    <property type="match status" value="1"/>
</dbReference>
<dbReference type="InterPro" id="IPR006102">
    <property type="entry name" value="Ig-like_GH2"/>
</dbReference>
<dbReference type="Proteomes" id="UP000198748">
    <property type="component" value="Unassembled WGS sequence"/>
</dbReference>
<dbReference type="Pfam" id="PF02836">
    <property type="entry name" value="Glyco_hydro_2_C"/>
    <property type="match status" value="1"/>
</dbReference>
<dbReference type="InterPro" id="IPR036156">
    <property type="entry name" value="Beta-gal/glucu_dom_sf"/>
</dbReference>
<evidence type="ECO:0000259" key="8">
    <source>
        <dbReference type="Pfam" id="PF02837"/>
    </source>
</evidence>
<feature type="chain" id="PRO_5011643710" evidence="5">
    <location>
        <begin position="28"/>
        <end position="886"/>
    </location>
</feature>
<reference evidence="11" key="1">
    <citation type="submission" date="2016-10" db="EMBL/GenBank/DDBJ databases">
        <authorList>
            <person name="Varghese N."/>
            <person name="Submissions S."/>
        </authorList>
    </citation>
    <scope>NUCLEOTIDE SEQUENCE [LARGE SCALE GENOMIC DNA]</scope>
    <source>
        <strain evidence="11">DSM 25329</strain>
    </source>
</reference>
<organism evidence="10 11">
    <name type="scientific">Dyadobacter soli</name>
    <dbReference type="NCBI Taxonomy" id="659014"/>
    <lineage>
        <taxon>Bacteria</taxon>
        <taxon>Pseudomonadati</taxon>
        <taxon>Bacteroidota</taxon>
        <taxon>Cytophagia</taxon>
        <taxon>Cytophagales</taxon>
        <taxon>Spirosomataceae</taxon>
        <taxon>Dyadobacter</taxon>
    </lineage>
</organism>
<keyword evidence="2" id="KW-0378">Hydrolase</keyword>
<evidence type="ECO:0000259" key="7">
    <source>
        <dbReference type="Pfam" id="PF02836"/>
    </source>
</evidence>
<gene>
    <name evidence="10" type="ORF">SAMN04487996_12079</name>
</gene>
<keyword evidence="3" id="KW-0326">Glycosidase</keyword>
<dbReference type="PANTHER" id="PTHR42732">
    <property type="entry name" value="BETA-GALACTOSIDASE"/>
    <property type="match status" value="1"/>
</dbReference>
<evidence type="ECO:0000256" key="5">
    <source>
        <dbReference type="SAM" id="SignalP"/>
    </source>
</evidence>
<evidence type="ECO:0000259" key="9">
    <source>
        <dbReference type="Pfam" id="PF18565"/>
    </source>
</evidence>
<dbReference type="GO" id="GO:0004553">
    <property type="term" value="F:hydrolase activity, hydrolyzing O-glycosyl compounds"/>
    <property type="evidence" value="ECO:0007669"/>
    <property type="project" value="InterPro"/>
</dbReference>
<evidence type="ECO:0000256" key="4">
    <source>
        <dbReference type="SAM" id="Coils"/>
    </source>
</evidence>
<evidence type="ECO:0000313" key="11">
    <source>
        <dbReference type="Proteomes" id="UP000198748"/>
    </source>
</evidence>
<dbReference type="InterPro" id="IPR008979">
    <property type="entry name" value="Galactose-bd-like_sf"/>
</dbReference>
<dbReference type="InterPro" id="IPR017853">
    <property type="entry name" value="GH"/>
</dbReference>
<dbReference type="InterPro" id="IPR013783">
    <property type="entry name" value="Ig-like_fold"/>
</dbReference>
<dbReference type="PRINTS" id="PR00132">
    <property type="entry name" value="GLHYDRLASE2"/>
</dbReference>
<proteinExistence type="inferred from homology"/>
<dbReference type="PANTHER" id="PTHR42732:SF1">
    <property type="entry name" value="BETA-MANNOSIDASE"/>
    <property type="match status" value="1"/>
</dbReference>
<dbReference type="InterPro" id="IPR006101">
    <property type="entry name" value="Glyco_hydro_2"/>
</dbReference>
<evidence type="ECO:0000259" key="6">
    <source>
        <dbReference type="Pfam" id="PF00703"/>
    </source>
</evidence>
<evidence type="ECO:0000256" key="3">
    <source>
        <dbReference type="ARBA" id="ARBA00023295"/>
    </source>
</evidence>
<dbReference type="Pfam" id="PF00703">
    <property type="entry name" value="Glyco_hydro_2"/>
    <property type="match status" value="1"/>
</dbReference>
<dbReference type="Gene3D" id="2.60.40.10">
    <property type="entry name" value="Immunoglobulins"/>
    <property type="match status" value="2"/>
</dbReference>
<accession>A0A1G7VHU2</accession>
<dbReference type="SUPFAM" id="SSF51445">
    <property type="entry name" value="(Trans)glycosidases"/>
    <property type="match status" value="1"/>
</dbReference>
<evidence type="ECO:0000313" key="10">
    <source>
        <dbReference type="EMBL" id="SDG59128.1"/>
    </source>
</evidence>
<name>A0A1G7VHU2_9BACT</name>
<feature type="signal peptide" evidence="5">
    <location>
        <begin position="1"/>
        <end position="27"/>
    </location>
</feature>
<dbReference type="SUPFAM" id="SSF49303">
    <property type="entry name" value="beta-Galactosidase/glucuronidase domain"/>
    <property type="match status" value="1"/>
</dbReference>
<dbReference type="InterPro" id="IPR040605">
    <property type="entry name" value="Glyco_hydro2_dom5"/>
</dbReference>
<dbReference type="Pfam" id="PF02837">
    <property type="entry name" value="Glyco_hydro_2_N"/>
    <property type="match status" value="1"/>
</dbReference>
<keyword evidence="4" id="KW-0175">Coiled coil</keyword>
<dbReference type="EMBL" id="FNAN01000020">
    <property type="protein sequence ID" value="SDG59128.1"/>
    <property type="molecule type" value="Genomic_DNA"/>
</dbReference>
<feature type="coiled-coil region" evidence="4">
    <location>
        <begin position="846"/>
        <end position="873"/>
    </location>
</feature>
<dbReference type="InterPro" id="IPR006103">
    <property type="entry name" value="Glyco_hydro_2_cat"/>
</dbReference>
<feature type="domain" description="Glycoside hydrolase family 2 catalytic" evidence="7">
    <location>
        <begin position="335"/>
        <end position="455"/>
    </location>
</feature>
<dbReference type="InterPro" id="IPR051913">
    <property type="entry name" value="GH2_Domain-Containing"/>
</dbReference>
<keyword evidence="11" id="KW-1185">Reference proteome</keyword>
<comment type="similarity">
    <text evidence="1">Belongs to the glycosyl hydrolase 2 family.</text>
</comment>
<dbReference type="SUPFAM" id="SSF49785">
    <property type="entry name" value="Galactose-binding domain-like"/>
    <property type="match status" value="1"/>
</dbReference>
<dbReference type="Gene3D" id="3.20.20.80">
    <property type="entry name" value="Glycosidases"/>
    <property type="match status" value="1"/>
</dbReference>
<dbReference type="GO" id="GO:0005975">
    <property type="term" value="P:carbohydrate metabolic process"/>
    <property type="evidence" value="ECO:0007669"/>
    <property type="project" value="InterPro"/>
</dbReference>
<dbReference type="InterPro" id="IPR006104">
    <property type="entry name" value="Glyco_hydro_2_N"/>
</dbReference>
<evidence type="ECO:0000256" key="1">
    <source>
        <dbReference type="ARBA" id="ARBA00007401"/>
    </source>
</evidence>
<dbReference type="Pfam" id="PF18565">
    <property type="entry name" value="Glyco_hydro2_C5"/>
    <property type="match status" value="1"/>
</dbReference>
<sequence>MTILSALRKRGLAGCCLLLGIASVTMGQPAGKPAYSAAGFYPVANSPRKVFNFNPGWKFTKGNIPGAEQPGFDDTRWEQVALPHGLETLPENASGMRNYQGPAWYRKRFRSPSAGGAGKTVIYFEAVMGKSKVWLNGQPVAEHLGGYLPFAVEVDNARLKAGQENVIAVWADNSNDASYPPGKPQDNLDFTYLGGIYRDVYLIETSPVHITLPELSKTIAGGGVMVAVEKISGNNAEIEVRSEVENTEVVNRKITLRTILENEEGKEILVKDTTLNLKAGAGFQFKQRLSAKNVHLWHPNDPYLHFIRTEVIVGGKVADSFRTRFGIRTFEMRGDKGFYVNNRFIGEKLSGVNRHQDYVYVGNALPNSGQWRDAQLLREGGSNVVRAAHYPLDPAFMDACDELGLLVTTAVPGWQFYNDKDPRFADRLCEDTRNLVRRDRNHPAVLLWETAINETPWQPVSVMKKLHGIVHEELPFPGVFTVADVDEAKKAGFDFYYHGGMQESKNSFTREYGDGGEVDNFYSQNAMSRVKREWGEAAMLQQAMIRAKGLTEIYPTPPKRIGASVWCGIDHQRGYHPDPFWGGLLDVYRMPRYSYYLFKSQYNADFKLKGIQSGPMVYVAHEITQASGKDVVVFSNCEQVRLTWLGKVVGAASPDTALHEMPHPPFIFKDVFDYHEISAHWRNRTQEIELVAEGLIGGKVVTRQVKRYPQRTTGIRLEIDSAGTGLQADGSDFIPVRASIVDNEGNVKVMAVENIHFEVEGPAGIVGGAANYANPMKTQFGTATALIRADTRAGVIKVKAHANGLTPGEIILNSTEPAYPLLFKQETASTVGSTGAGGMITPTSNRQEAKADIRVLEEKVKRLELEVTSRDQDIMELRSKVRNAGN</sequence>
<feature type="domain" description="Glycoside hydrolase family 2" evidence="9">
    <location>
        <begin position="721"/>
        <end position="810"/>
    </location>
</feature>
<feature type="domain" description="Glycosyl hydrolases family 2 sugar binding" evidence="8">
    <location>
        <begin position="92"/>
        <end position="205"/>
    </location>
</feature>
<protein>
    <submittedName>
        <fullName evidence="10">Beta-galactosidase</fullName>
    </submittedName>
</protein>
<evidence type="ECO:0000256" key="2">
    <source>
        <dbReference type="ARBA" id="ARBA00022801"/>
    </source>
</evidence>
<dbReference type="RefSeq" id="WP_090156453.1">
    <property type="nucleotide sequence ID" value="NZ_FNAN01000020.1"/>
</dbReference>
<dbReference type="STRING" id="659014.SAMN04487996_12079"/>
<feature type="domain" description="Glycoside hydrolase family 2 immunoglobulin-like beta-sandwich" evidence="6">
    <location>
        <begin position="233"/>
        <end position="328"/>
    </location>
</feature>